<reference evidence="2" key="1">
    <citation type="submission" date="2020-07" db="EMBL/GenBank/DDBJ databases">
        <authorList>
            <person name="Ferguson B K."/>
        </authorList>
    </citation>
    <scope>NUCLEOTIDE SEQUENCE</scope>
    <source>
        <strain evidence="2">L06</strain>
    </source>
</reference>
<dbReference type="EMBL" id="CADCXW020000021">
    <property type="protein sequence ID" value="CAD1556895.1"/>
    <property type="molecule type" value="Genomic_DNA"/>
</dbReference>
<evidence type="ECO:0000313" key="2">
    <source>
        <dbReference type="EMBL" id="CAD1556895.1"/>
    </source>
</evidence>
<organism evidence="2">
    <name type="scientific">Bracon brevicornis</name>
    <dbReference type="NCBI Taxonomy" id="1563983"/>
    <lineage>
        <taxon>Eukaryota</taxon>
        <taxon>Metazoa</taxon>
        <taxon>Ecdysozoa</taxon>
        <taxon>Arthropoda</taxon>
        <taxon>Hexapoda</taxon>
        <taxon>Insecta</taxon>
        <taxon>Pterygota</taxon>
        <taxon>Neoptera</taxon>
        <taxon>Endopterygota</taxon>
        <taxon>Hymenoptera</taxon>
        <taxon>Apocrita</taxon>
        <taxon>Ichneumonoidea</taxon>
        <taxon>Braconidae</taxon>
        <taxon>Braconinae</taxon>
        <taxon>Bracon</taxon>
    </lineage>
</organism>
<dbReference type="PANTHER" id="PTHR21193">
    <property type="entry name" value="OXIDOREDUCTASE-LIKE DOMAIN-CONTAINING PROTEIN 1"/>
    <property type="match status" value="1"/>
</dbReference>
<dbReference type="InterPro" id="IPR039251">
    <property type="entry name" value="OXLD1"/>
</dbReference>
<dbReference type="GO" id="GO:0005739">
    <property type="term" value="C:mitochondrion"/>
    <property type="evidence" value="ECO:0007669"/>
    <property type="project" value="TreeGrafter"/>
</dbReference>
<dbReference type="AlphaFoldDB" id="A0A6V7K2R3"/>
<gene>
    <name evidence="2" type="ORF">BBRV_LOCUS64785</name>
</gene>
<dbReference type="Pfam" id="PF09791">
    <property type="entry name" value="Oxidored-like"/>
    <property type="match status" value="1"/>
</dbReference>
<evidence type="ECO:0000259" key="1">
    <source>
        <dbReference type="Pfam" id="PF09791"/>
    </source>
</evidence>
<protein>
    <recommendedName>
        <fullName evidence="1">Oxidoreductase-like domain-containing protein</fullName>
    </recommendedName>
</protein>
<proteinExistence type="predicted"/>
<dbReference type="PANTHER" id="PTHR21193:SF3">
    <property type="entry name" value="OXIDOREDUCTASE-LIKE DOMAIN-CONTAINING PROTEIN 1"/>
    <property type="match status" value="1"/>
</dbReference>
<feature type="domain" description="Oxidoreductase-like" evidence="1">
    <location>
        <begin position="61"/>
        <end position="84"/>
    </location>
</feature>
<accession>A0A6V7K2R3</accession>
<dbReference type="InterPro" id="IPR019180">
    <property type="entry name" value="Oxidoreductase-like_N"/>
</dbReference>
<name>A0A6V7K2R3_9HYME</name>
<sequence>MKTMASLVKLRPMIMDTNTLAPILTKFQRKYSNNGDNEDDVKSKRPMVMEKDIEDDDGDLEEPTNCCMSGCANCVWVVYAEKMSKKLANSNCDVQKMILDKIQDPNMKAFLAMELRCRNIS</sequence>